<keyword evidence="9" id="KW-1185">Reference proteome</keyword>
<evidence type="ECO:0000259" key="6">
    <source>
        <dbReference type="Pfam" id="PF17137"/>
    </source>
</evidence>
<proteinExistence type="inferred from homology"/>
<keyword evidence="2" id="KW-0326">Glycosidase</keyword>
<name>A0ABW4IAQ7_9SPHI</name>
<dbReference type="SUPFAM" id="SSF51445">
    <property type="entry name" value="(Trans)glycosidases"/>
    <property type="match status" value="1"/>
</dbReference>
<evidence type="ECO:0000256" key="1">
    <source>
        <dbReference type="ARBA" id="ARBA00007806"/>
    </source>
</evidence>
<dbReference type="EMBL" id="JBHUDG010000012">
    <property type="protein sequence ID" value="MFD1629848.1"/>
    <property type="molecule type" value="Genomic_DNA"/>
</dbReference>
<dbReference type="CDD" id="cd14752">
    <property type="entry name" value="GH31_N"/>
    <property type="match status" value="1"/>
</dbReference>
<dbReference type="InterPro" id="IPR025887">
    <property type="entry name" value="Glyco_hydro_31_N_dom"/>
</dbReference>
<dbReference type="InterPro" id="IPR048395">
    <property type="entry name" value="Glyco_hydro_31_C"/>
</dbReference>
<dbReference type="InterPro" id="IPR011013">
    <property type="entry name" value="Gal_mutarotase_sf_dom"/>
</dbReference>
<evidence type="ECO:0000256" key="2">
    <source>
        <dbReference type="RuleBase" id="RU361185"/>
    </source>
</evidence>
<evidence type="ECO:0000313" key="9">
    <source>
        <dbReference type="Proteomes" id="UP001597118"/>
    </source>
</evidence>
<evidence type="ECO:0000259" key="7">
    <source>
        <dbReference type="Pfam" id="PF21365"/>
    </source>
</evidence>
<evidence type="ECO:0000256" key="3">
    <source>
        <dbReference type="SAM" id="SignalP"/>
    </source>
</evidence>
<dbReference type="Pfam" id="PF21365">
    <property type="entry name" value="Glyco_hydro_31_3rd"/>
    <property type="match status" value="1"/>
</dbReference>
<feature type="chain" id="PRO_5046204467" evidence="3">
    <location>
        <begin position="22"/>
        <end position="775"/>
    </location>
</feature>
<dbReference type="PANTHER" id="PTHR43863">
    <property type="entry name" value="HYDROLASE, PUTATIVE (AFU_ORTHOLOGUE AFUA_1G03140)-RELATED"/>
    <property type="match status" value="1"/>
</dbReference>
<sequence length="775" mass="88784">MVRIKLLILVVLCVITCTVTATELVVSVDGKPIKIIFITPKVIRVIKYQDTIKPDKEELVMIKTPEKVPVKKTERKDYIQFQSPELKVSIHKKSGVLSFFDGTTLLLRERKEDIVLKEGVKQGFLLSNDEAIYGLGQHQDGKMNQRGQHLYLKQRNTEIAIPFFQSTAGYGVYWNNYSATTFSDNEDGTFFSSEKGSNIDYVFIKGAEADDIIASFRALTGTAAMFPKWAFGYWQSKERYKSQFELLDVVKQYRKLKVPLDGIIQDWQYWGVDKKMWNGVTFNNPLFPAPDKMIDSIHQLNAKLMISVWPSFGSKTQIYKELESKNKLYDFLTYPPDPEIKVYDAFSKDARDVYWKHMNKNLFAKGVDGWWLDATEPVMKQRNVSDGIVHHENEVSDMLHNPKNQQTALGDFEIYANAYPLQSVAGIYEGQRNANKNKRVFIMTRSAFAGQQRYASMLWSGDIRASWQVLKNQIAGGVNLSMTGIPYWNTDIGGFFITPNYPKGVTDTAYQKLYVRWLQFAAFTPMFRSHGTQTPREIYQFGEKGYWAYDAIEKFINLRYQLLPYIYSNAWEVTAAASTMMRGLAMDFKQDKKTWDINDQYLFGKSLLVAPIVDSLSNTRQIYLPKGTTWTDFWTGEQHQGGNTVVKKAPTDIIPLYVKAGSIIPFAQKQQYVGEKADETLELRIYTGADGEFSLYEDEGDNYNYEKGISSLIAFSWNDKNKSLTISKTKGEFPGMLKKRRFHIVLVNQSKGTGAQMSASFKAVEYSGKQQQIRF</sequence>
<dbReference type="SUPFAM" id="SSF51011">
    <property type="entry name" value="Glycosyl hydrolase domain"/>
    <property type="match status" value="1"/>
</dbReference>
<dbReference type="InterPro" id="IPR000322">
    <property type="entry name" value="Glyco_hydro_31_TIM"/>
</dbReference>
<reference evidence="9" key="1">
    <citation type="journal article" date="2019" name="Int. J. Syst. Evol. Microbiol.">
        <title>The Global Catalogue of Microorganisms (GCM) 10K type strain sequencing project: providing services to taxonomists for standard genome sequencing and annotation.</title>
        <authorList>
            <consortium name="The Broad Institute Genomics Platform"/>
            <consortium name="The Broad Institute Genome Sequencing Center for Infectious Disease"/>
            <person name="Wu L."/>
            <person name="Ma J."/>
        </authorList>
    </citation>
    <scope>NUCLEOTIDE SEQUENCE [LARGE SCALE GENOMIC DNA]</scope>
    <source>
        <strain evidence="9">CCUG 53762</strain>
    </source>
</reference>
<accession>A0ABW4IAQ7</accession>
<dbReference type="CDD" id="cd06591">
    <property type="entry name" value="GH31_xylosidase_XylS"/>
    <property type="match status" value="1"/>
</dbReference>
<evidence type="ECO:0000259" key="4">
    <source>
        <dbReference type="Pfam" id="PF01055"/>
    </source>
</evidence>
<protein>
    <submittedName>
        <fullName evidence="8">TIM-barrel domain-containing protein</fullName>
    </submittedName>
</protein>
<dbReference type="Pfam" id="PF01055">
    <property type="entry name" value="Glyco_hydro_31_2nd"/>
    <property type="match status" value="1"/>
</dbReference>
<dbReference type="Gene3D" id="3.20.20.80">
    <property type="entry name" value="Glycosidases"/>
    <property type="match status" value="1"/>
</dbReference>
<feature type="domain" description="Glycoside hydrolase family 31 TIM barrel" evidence="4">
    <location>
        <begin position="224"/>
        <end position="568"/>
    </location>
</feature>
<evidence type="ECO:0000259" key="5">
    <source>
        <dbReference type="Pfam" id="PF13802"/>
    </source>
</evidence>
<dbReference type="PANTHER" id="PTHR43863:SF2">
    <property type="entry name" value="MALTASE-GLUCOAMYLASE"/>
    <property type="match status" value="1"/>
</dbReference>
<evidence type="ECO:0000313" key="8">
    <source>
        <dbReference type="EMBL" id="MFD1629848.1"/>
    </source>
</evidence>
<feature type="domain" description="Glycosyl hydrolase family 31 C-terminal" evidence="7">
    <location>
        <begin position="578"/>
        <end position="664"/>
    </location>
</feature>
<organism evidence="8 9">
    <name type="scientific">Pseudopedobacter beijingensis</name>
    <dbReference type="NCBI Taxonomy" id="1207056"/>
    <lineage>
        <taxon>Bacteria</taxon>
        <taxon>Pseudomonadati</taxon>
        <taxon>Bacteroidota</taxon>
        <taxon>Sphingobacteriia</taxon>
        <taxon>Sphingobacteriales</taxon>
        <taxon>Sphingobacteriaceae</taxon>
        <taxon>Pseudopedobacter</taxon>
    </lineage>
</organism>
<dbReference type="Pfam" id="PF13802">
    <property type="entry name" value="Gal_mutarotas_2"/>
    <property type="match status" value="1"/>
</dbReference>
<keyword evidence="2" id="KW-0378">Hydrolase</keyword>
<dbReference type="InterPro" id="IPR017853">
    <property type="entry name" value="GH"/>
</dbReference>
<dbReference type="RefSeq" id="WP_379662226.1">
    <property type="nucleotide sequence ID" value="NZ_JBHUDG010000012.1"/>
</dbReference>
<dbReference type="Proteomes" id="UP001597118">
    <property type="component" value="Unassembled WGS sequence"/>
</dbReference>
<keyword evidence="3" id="KW-0732">Signal</keyword>
<dbReference type="InterPro" id="IPR051816">
    <property type="entry name" value="Glycosyl_Hydrolase_31"/>
</dbReference>
<comment type="caution">
    <text evidence="8">The sequence shown here is derived from an EMBL/GenBank/DDBJ whole genome shotgun (WGS) entry which is preliminary data.</text>
</comment>
<dbReference type="Gene3D" id="2.60.40.1180">
    <property type="entry name" value="Golgi alpha-mannosidase II"/>
    <property type="match status" value="2"/>
</dbReference>
<comment type="similarity">
    <text evidence="1 2">Belongs to the glycosyl hydrolase 31 family.</text>
</comment>
<feature type="domain" description="Glycoside hydrolase family 31 N-terminal" evidence="5">
    <location>
        <begin position="32"/>
        <end position="182"/>
    </location>
</feature>
<dbReference type="InterPro" id="IPR013780">
    <property type="entry name" value="Glyco_hydro_b"/>
</dbReference>
<gene>
    <name evidence="8" type="ORF">ACFSAH_08170</name>
</gene>
<dbReference type="Pfam" id="PF17137">
    <property type="entry name" value="DUF5110"/>
    <property type="match status" value="1"/>
</dbReference>
<feature type="signal peptide" evidence="3">
    <location>
        <begin position="1"/>
        <end position="21"/>
    </location>
</feature>
<dbReference type="Gene3D" id="2.60.40.1760">
    <property type="entry name" value="glycosyl hydrolase (family 31)"/>
    <property type="match status" value="1"/>
</dbReference>
<dbReference type="InterPro" id="IPR033403">
    <property type="entry name" value="DUF5110"/>
</dbReference>
<dbReference type="SUPFAM" id="SSF74650">
    <property type="entry name" value="Galactose mutarotase-like"/>
    <property type="match status" value="1"/>
</dbReference>
<feature type="domain" description="DUF5110" evidence="6">
    <location>
        <begin position="680"/>
        <end position="748"/>
    </location>
</feature>